<accession>V9W6S2</accession>
<dbReference type="InterPro" id="IPR036249">
    <property type="entry name" value="Thioredoxin-like_sf"/>
</dbReference>
<dbReference type="HOGENOM" id="CLU_1037635_0_0_9"/>
<keyword evidence="3" id="KW-1185">Reference proteome</keyword>
<evidence type="ECO:0000313" key="3">
    <source>
        <dbReference type="Proteomes" id="UP000029431"/>
    </source>
</evidence>
<dbReference type="GO" id="GO:0016491">
    <property type="term" value="F:oxidoreductase activity"/>
    <property type="evidence" value="ECO:0007669"/>
    <property type="project" value="InterPro"/>
</dbReference>
<dbReference type="PANTHER" id="PTHR13887">
    <property type="entry name" value="GLUTATHIONE S-TRANSFERASE KAPPA"/>
    <property type="match status" value="1"/>
</dbReference>
<dbReference type="KEGG" id="plv:ERIC2_c09370"/>
<dbReference type="Pfam" id="PF01323">
    <property type="entry name" value="DSBA"/>
    <property type="match status" value="1"/>
</dbReference>
<reference evidence="2 3" key="1">
    <citation type="journal article" date="2014" name="PLoS ONE">
        <title>How to Kill the Honey Bee Larva: Genomic Potential and Virulence Mechanisms of Paenibacillus larvae.</title>
        <authorList>
            <person name="Djukic M."/>
            <person name="Brzuszkiewicz E."/>
            <person name="Funfhaus A."/>
            <person name="Voss J."/>
            <person name="Gollnow K."/>
            <person name="Poppinga L."/>
            <person name="Liesegang H."/>
            <person name="Garcia-Gonzalez E."/>
            <person name="Genersch E."/>
            <person name="Daniel R."/>
        </authorList>
    </citation>
    <scope>NUCLEOTIDE SEQUENCE [LARGE SCALE GENOMIC DNA]</scope>
    <source>
        <strain evidence="2 3">DSM 25430</strain>
    </source>
</reference>
<evidence type="ECO:0000259" key="1">
    <source>
        <dbReference type="Pfam" id="PF01323"/>
    </source>
</evidence>
<protein>
    <recommendedName>
        <fullName evidence="1">DSBA-like thioredoxin domain-containing protein</fullName>
    </recommendedName>
</protein>
<feature type="domain" description="DSBA-like thioredoxin" evidence="1">
    <location>
        <begin position="104"/>
        <end position="263"/>
    </location>
</feature>
<dbReference type="Proteomes" id="UP000029431">
    <property type="component" value="Chromosome"/>
</dbReference>
<dbReference type="PANTHER" id="PTHR13887:SF33">
    <property type="entry name" value="ISOMERASE"/>
    <property type="match status" value="1"/>
</dbReference>
<sequence length="268" mass="30981">MLDLQGSQSTVLVRMNVTAHRHSVSIQNVSDRLHGCAFQMQIDRLVAFIHSALFGLFHGCRYFCQFGMFIHCHPHLSILDLFLIRQMVPFSLPRFAKNIDSTYIDEIVKEKDVEVEWMPFELRPVSYPKIDPWQEPDKLSSWEAFILPTAEKFGVEMRLPRVSPHPYTHLAFEGYQFAREHGKGNEFHHRVFTAFFQEEQNIEDIEVLTALAGEVGLSKDAFKEALESRKYREMHQEALKDACEAQITAVPTFIIGEEVIQGWPAKND</sequence>
<evidence type="ECO:0000313" key="2">
    <source>
        <dbReference type="EMBL" id="AHD04772.1"/>
    </source>
</evidence>
<dbReference type="SUPFAM" id="SSF52833">
    <property type="entry name" value="Thioredoxin-like"/>
    <property type="match status" value="1"/>
</dbReference>
<dbReference type="EMBL" id="CP003355">
    <property type="protein sequence ID" value="AHD04772.1"/>
    <property type="molecule type" value="Genomic_DNA"/>
</dbReference>
<dbReference type="AlphaFoldDB" id="V9W6S2"/>
<dbReference type="PATRIC" id="fig|697284.3.peg.881"/>
<name>V9W6S2_9BACL</name>
<organism evidence="2 3">
    <name type="scientific">Paenibacillus larvae subsp. larvae DSM 25430</name>
    <dbReference type="NCBI Taxonomy" id="697284"/>
    <lineage>
        <taxon>Bacteria</taxon>
        <taxon>Bacillati</taxon>
        <taxon>Bacillota</taxon>
        <taxon>Bacilli</taxon>
        <taxon>Bacillales</taxon>
        <taxon>Paenibacillaceae</taxon>
        <taxon>Paenibacillus</taxon>
    </lineage>
</organism>
<dbReference type="Gene3D" id="3.40.30.10">
    <property type="entry name" value="Glutaredoxin"/>
    <property type="match status" value="1"/>
</dbReference>
<dbReference type="InterPro" id="IPR001853">
    <property type="entry name" value="DSBA-like_thioredoxin_dom"/>
</dbReference>
<gene>
    <name evidence="2" type="ORF">ERIC2_c09370</name>
</gene>
<dbReference type="eggNOG" id="COG2761">
    <property type="taxonomic scope" value="Bacteria"/>
</dbReference>
<proteinExistence type="predicted"/>